<feature type="transmembrane region" description="Helical" evidence="15">
    <location>
        <begin position="12"/>
        <end position="30"/>
    </location>
</feature>
<comment type="pathway">
    <text evidence="2">Glycan biosynthesis; hyaluronan biosynthesis.</text>
</comment>
<keyword evidence="15" id="KW-0812">Transmembrane</keyword>
<evidence type="ECO:0000256" key="15">
    <source>
        <dbReference type="SAM" id="Phobius"/>
    </source>
</evidence>
<feature type="domain" description="Glycosyltransferase 2-like" evidence="16">
    <location>
        <begin position="57"/>
        <end position="225"/>
    </location>
</feature>
<reference evidence="17 18" key="1">
    <citation type="submission" date="2024-09" db="EMBL/GenBank/DDBJ databases">
        <title>The Natural Products Discovery Center: Release of the First 8490 Sequenced Strains for Exploring Actinobacteria Biosynthetic Diversity.</title>
        <authorList>
            <person name="Kalkreuter E."/>
            <person name="Kautsar S.A."/>
            <person name="Yang D."/>
            <person name="Bader C.D."/>
            <person name="Teijaro C.N."/>
            <person name="Fluegel L."/>
            <person name="Davis C.M."/>
            <person name="Simpson J.R."/>
            <person name="Lauterbach L."/>
            <person name="Steele A.D."/>
            <person name="Gui C."/>
            <person name="Meng S."/>
            <person name="Li G."/>
            <person name="Viehrig K."/>
            <person name="Ye F."/>
            <person name="Su P."/>
            <person name="Kiefer A.F."/>
            <person name="Nichols A."/>
            <person name="Cepeda A.J."/>
            <person name="Yan W."/>
            <person name="Fan B."/>
            <person name="Jiang Y."/>
            <person name="Adhikari A."/>
            <person name="Zheng C.-J."/>
            <person name="Schuster L."/>
            <person name="Cowan T.M."/>
            <person name="Smanski M.J."/>
            <person name="Chevrette M.G."/>
            <person name="De Carvalho L.P.S."/>
            <person name="Shen B."/>
        </authorList>
    </citation>
    <scope>NUCLEOTIDE SEQUENCE [LARGE SCALE GENOMIC DNA]</scope>
    <source>
        <strain evidence="17 18">NPDC058753</strain>
    </source>
</reference>
<comment type="caution">
    <text evidence="17">The sequence shown here is derived from an EMBL/GenBank/DDBJ whole genome shotgun (WGS) entry which is preliminary data.</text>
</comment>
<sequence>MRYSASATLYGYGGRLTVVFALSFLLLWWVPLSWFERPATATPLQQAELDALTVVVQVPVYNEDPAALRACLLSVLDQTRLPQRVRVLDDGSQDPQEAVRDDFLTRAAALGVDARWQRTANRGKRHAQMTSLTGDDSDIVATLDSDSVLDREALREGLKPFADPRTTSVAGLVAVLNTRRNWLTGLTALLYLPFTRGFRSAQSVLGRVMINSGTLALYRGEVLRRYARAYPNETFRGRPMQMNDDSLMTLYGLLHGRTVHQPSCVAYTLVPDTLGQYRRQQMRWMRGTFIRTLWWFRYAPSVLSPVFWMPLAELVQLAVATLAPPLLLADPTSRAHAAQLLLSTVLVGVGLNWLLALRLLALRRYDEPLRLHLLMVLLSPLAGLWRTLVVRPMHLYALLTFWRVDSWGTRDHDVEVALAPGA</sequence>
<protein>
    <recommendedName>
        <fullName evidence="10">Hyaluronan synthase</fullName>
        <ecNumber evidence="4">2.4.1.212</ecNumber>
    </recommendedName>
    <alternativeName>
        <fullName evidence="12">Hyaluronate synthase</fullName>
    </alternativeName>
    <alternativeName>
        <fullName evidence="11">Hyaluronic acid synthase</fullName>
    </alternativeName>
</protein>
<dbReference type="Pfam" id="PF00535">
    <property type="entry name" value="Glycos_transf_2"/>
    <property type="match status" value="1"/>
</dbReference>
<dbReference type="Proteomes" id="UP001599542">
    <property type="component" value="Unassembled WGS sequence"/>
</dbReference>
<feature type="transmembrane region" description="Helical" evidence="15">
    <location>
        <begin position="369"/>
        <end position="388"/>
    </location>
</feature>
<evidence type="ECO:0000256" key="8">
    <source>
        <dbReference type="ARBA" id="ARBA00023136"/>
    </source>
</evidence>
<dbReference type="Gene3D" id="3.90.550.10">
    <property type="entry name" value="Spore Coat Polysaccharide Biosynthesis Protein SpsA, Chain A"/>
    <property type="match status" value="1"/>
</dbReference>
<keyword evidence="8 15" id="KW-0472">Membrane</keyword>
<dbReference type="SUPFAM" id="SSF53448">
    <property type="entry name" value="Nucleotide-diphospho-sugar transferases"/>
    <property type="match status" value="1"/>
</dbReference>
<evidence type="ECO:0000256" key="2">
    <source>
        <dbReference type="ARBA" id="ARBA00004698"/>
    </source>
</evidence>
<dbReference type="GO" id="GO:0016757">
    <property type="term" value="F:glycosyltransferase activity"/>
    <property type="evidence" value="ECO:0007669"/>
    <property type="project" value="UniProtKB-KW"/>
</dbReference>
<evidence type="ECO:0000313" key="18">
    <source>
        <dbReference type="Proteomes" id="UP001599542"/>
    </source>
</evidence>
<keyword evidence="18" id="KW-1185">Reference proteome</keyword>
<keyword evidence="6 17" id="KW-0328">Glycosyltransferase</keyword>
<evidence type="ECO:0000256" key="13">
    <source>
        <dbReference type="ARBA" id="ARBA00047709"/>
    </source>
</evidence>
<dbReference type="EC" id="2.4.1.212" evidence="4"/>
<keyword evidence="7 17" id="KW-0808">Transferase</keyword>
<dbReference type="EMBL" id="JBHYPX010000113">
    <property type="protein sequence ID" value="MFE1356943.1"/>
    <property type="molecule type" value="Genomic_DNA"/>
</dbReference>
<comment type="subcellular location">
    <subcellularLocation>
        <location evidence="1">Cell membrane</location>
    </subcellularLocation>
</comment>
<proteinExistence type="inferred from homology"/>
<comment type="catalytic activity">
    <reaction evidence="13">
        <text>[hyaluronan](n) + UDP-N-acetyl-alpha-D-glucosamine = N-acetyl-beta-D-glucosaminyl-(1-&gt;4)-[hyaluronan](n) + UDP + H(+)</text>
        <dbReference type="Rhea" id="RHEA:20465"/>
        <dbReference type="Rhea" id="RHEA-COMP:12583"/>
        <dbReference type="Rhea" id="RHEA-COMP:12585"/>
        <dbReference type="ChEBI" id="CHEBI:15378"/>
        <dbReference type="ChEBI" id="CHEBI:57705"/>
        <dbReference type="ChEBI" id="CHEBI:58223"/>
        <dbReference type="ChEBI" id="CHEBI:132153"/>
        <dbReference type="ChEBI" id="CHEBI:132154"/>
        <dbReference type="EC" id="2.4.1.212"/>
    </reaction>
</comment>
<evidence type="ECO:0000259" key="16">
    <source>
        <dbReference type="Pfam" id="PF00535"/>
    </source>
</evidence>
<evidence type="ECO:0000256" key="7">
    <source>
        <dbReference type="ARBA" id="ARBA00022679"/>
    </source>
</evidence>
<comment type="catalytic activity">
    <reaction evidence="14">
        <text>N-acetyl-beta-D-glucosaminyl-(1-&gt;4)-[hyaluronan](n) + UDP-alpha-D-glucuronate = [hyaluronan](n+1) + UDP + H(+)</text>
        <dbReference type="Rhea" id="RHEA:12528"/>
        <dbReference type="Rhea" id="RHEA-COMP:12585"/>
        <dbReference type="Rhea" id="RHEA-COMP:12587"/>
        <dbReference type="ChEBI" id="CHEBI:15378"/>
        <dbReference type="ChEBI" id="CHEBI:58052"/>
        <dbReference type="ChEBI" id="CHEBI:58223"/>
        <dbReference type="ChEBI" id="CHEBI:132153"/>
        <dbReference type="ChEBI" id="CHEBI:132154"/>
        <dbReference type="EC" id="2.4.1.212"/>
    </reaction>
</comment>
<feature type="transmembrane region" description="Helical" evidence="15">
    <location>
        <begin position="288"/>
        <end position="308"/>
    </location>
</feature>
<organism evidence="17 18">
    <name type="scientific">Kitasatospora phosalacinea</name>
    <dbReference type="NCBI Taxonomy" id="2065"/>
    <lineage>
        <taxon>Bacteria</taxon>
        <taxon>Bacillati</taxon>
        <taxon>Actinomycetota</taxon>
        <taxon>Actinomycetes</taxon>
        <taxon>Kitasatosporales</taxon>
        <taxon>Streptomycetaceae</taxon>
        <taxon>Kitasatospora</taxon>
    </lineage>
</organism>
<keyword evidence="5" id="KW-1003">Cell membrane</keyword>
<evidence type="ECO:0000256" key="9">
    <source>
        <dbReference type="ARBA" id="ARBA00037408"/>
    </source>
</evidence>
<comment type="similarity">
    <text evidence="3">Belongs to the NodC/HAS family.</text>
</comment>
<dbReference type="PANTHER" id="PTHR22913">
    <property type="entry name" value="HYALURONAN SYNTHASE"/>
    <property type="match status" value="1"/>
</dbReference>
<evidence type="ECO:0000256" key="14">
    <source>
        <dbReference type="ARBA" id="ARBA00048168"/>
    </source>
</evidence>
<keyword evidence="15" id="KW-1133">Transmembrane helix</keyword>
<evidence type="ECO:0000256" key="5">
    <source>
        <dbReference type="ARBA" id="ARBA00022475"/>
    </source>
</evidence>
<evidence type="ECO:0000256" key="4">
    <source>
        <dbReference type="ARBA" id="ARBA00012207"/>
    </source>
</evidence>
<dbReference type="PANTHER" id="PTHR22913:SF12">
    <property type="entry name" value="MANNURONAN SYNTHASE"/>
    <property type="match status" value="1"/>
</dbReference>
<evidence type="ECO:0000256" key="11">
    <source>
        <dbReference type="ARBA" id="ARBA00042148"/>
    </source>
</evidence>
<evidence type="ECO:0000256" key="6">
    <source>
        <dbReference type="ARBA" id="ARBA00022676"/>
    </source>
</evidence>
<evidence type="ECO:0000256" key="1">
    <source>
        <dbReference type="ARBA" id="ARBA00004236"/>
    </source>
</evidence>
<dbReference type="InterPro" id="IPR029044">
    <property type="entry name" value="Nucleotide-diphossugar_trans"/>
</dbReference>
<feature type="transmembrane region" description="Helical" evidence="15">
    <location>
        <begin position="337"/>
        <end position="357"/>
    </location>
</feature>
<evidence type="ECO:0000256" key="3">
    <source>
        <dbReference type="ARBA" id="ARBA00006782"/>
    </source>
</evidence>
<evidence type="ECO:0000256" key="12">
    <source>
        <dbReference type="ARBA" id="ARBA00043237"/>
    </source>
</evidence>
<name>A0ABW6GWZ6_9ACTN</name>
<gene>
    <name evidence="17" type="ORF">ACFW6T_33775</name>
</gene>
<evidence type="ECO:0000256" key="10">
    <source>
        <dbReference type="ARBA" id="ARBA00040508"/>
    </source>
</evidence>
<accession>A0ABW6GWZ6</accession>
<comment type="function">
    <text evidence="9">Glycosaminoglycan synthesis. The hyaluronic acid capsule is involved in the pathogenicity of group A Streptococci; it may be the major virulence determinant.</text>
</comment>
<dbReference type="RefSeq" id="WP_380331199.1">
    <property type="nucleotide sequence ID" value="NZ_JBHYPW010000077.1"/>
</dbReference>
<dbReference type="InterPro" id="IPR001173">
    <property type="entry name" value="Glyco_trans_2-like"/>
</dbReference>
<evidence type="ECO:0000313" key="17">
    <source>
        <dbReference type="EMBL" id="MFE1356943.1"/>
    </source>
</evidence>